<comment type="similarity">
    <text evidence="3">Belongs to the KHG/KDPG aldolase family.</text>
</comment>
<dbReference type="PANTHER" id="PTHR30246">
    <property type="entry name" value="2-KETO-3-DEOXY-6-PHOSPHOGLUCONATE ALDOLASE"/>
    <property type="match status" value="1"/>
</dbReference>
<keyword evidence="6 9" id="KW-0456">Lyase</keyword>
<dbReference type="NCBIfam" id="TIGR01182">
    <property type="entry name" value="eda"/>
    <property type="match status" value="1"/>
</dbReference>
<comment type="pathway">
    <text evidence="2">Carbohydrate acid metabolism; 2-dehydro-3-deoxy-D-gluconate degradation; D-glyceraldehyde 3-phosphate and pyruvate from 2-dehydro-3-deoxy-D-gluconate: step 2/2.</text>
</comment>
<dbReference type="InterPro" id="IPR013785">
    <property type="entry name" value="Aldolase_TIM"/>
</dbReference>
<dbReference type="CDD" id="cd00452">
    <property type="entry name" value="KDPG_aldolase"/>
    <property type="match status" value="1"/>
</dbReference>
<dbReference type="GO" id="GO:0008675">
    <property type="term" value="F:2-dehydro-3-deoxy-phosphogluconate aldolase activity"/>
    <property type="evidence" value="ECO:0007669"/>
    <property type="project" value="UniProtKB-EC"/>
</dbReference>
<sequence length="214" mass="21429">MSENNPTAALLRAARIVPVLTIHDAASAVPLARALVAGGVRTLEVTLRTEAGARAAEAILAEVPEAVVGLGTVLTARDLDLARRIGATFAFSPGATPELLDAAAAAGIPFVPGIATASELMAAMARGFSTVKLFPAAQLGGIGALKALGAPFPEARFCPTGGIGEKEAPDYLALSNVVAVGGSWLVPAAELKAGDWAAIEGRARRSMASVGGPG</sequence>
<evidence type="ECO:0000256" key="6">
    <source>
        <dbReference type="ARBA" id="ARBA00023239"/>
    </source>
</evidence>
<dbReference type="PANTHER" id="PTHR30246:SF1">
    <property type="entry name" value="2-DEHYDRO-3-DEOXY-6-PHOSPHOGALACTONATE ALDOLASE-RELATED"/>
    <property type="match status" value="1"/>
</dbReference>
<organism evidence="9 10">
    <name type="scientific">Muricoccus pecuniae</name>
    <dbReference type="NCBI Taxonomy" id="693023"/>
    <lineage>
        <taxon>Bacteria</taxon>
        <taxon>Pseudomonadati</taxon>
        <taxon>Pseudomonadota</taxon>
        <taxon>Alphaproteobacteria</taxon>
        <taxon>Acetobacterales</taxon>
        <taxon>Roseomonadaceae</taxon>
        <taxon>Muricoccus</taxon>
    </lineage>
</organism>
<comment type="subunit">
    <text evidence="4">Homotrimer.</text>
</comment>
<evidence type="ECO:0000256" key="2">
    <source>
        <dbReference type="ARBA" id="ARBA00004736"/>
    </source>
</evidence>
<gene>
    <name evidence="9" type="ORF">FHS87_002129</name>
</gene>
<dbReference type="Proteomes" id="UP000580654">
    <property type="component" value="Unassembled WGS sequence"/>
</dbReference>
<accession>A0A840Y5N3</accession>
<comment type="catalytic activity">
    <reaction evidence="1">
        <text>2-dehydro-3-deoxy-6-phospho-D-gluconate = D-glyceraldehyde 3-phosphate + pyruvate</text>
        <dbReference type="Rhea" id="RHEA:17089"/>
        <dbReference type="ChEBI" id="CHEBI:15361"/>
        <dbReference type="ChEBI" id="CHEBI:57569"/>
        <dbReference type="ChEBI" id="CHEBI:59776"/>
        <dbReference type="EC" id="4.1.2.14"/>
    </reaction>
</comment>
<comment type="caution">
    <text evidence="9">The sequence shown here is derived from an EMBL/GenBank/DDBJ whole genome shotgun (WGS) entry which is preliminary data.</text>
</comment>
<dbReference type="EMBL" id="JACIJD010000008">
    <property type="protein sequence ID" value="MBB5694089.1"/>
    <property type="molecule type" value="Genomic_DNA"/>
</dbReference>
<dbReference type="SUPFAM" id="SSF51569">
    <property type="entry name" value="Aldolase"/>
    <property type="match status" value="1"/>
</dbReference>
<dbReference type="EC" id="4.1.2.14" evidence="5"/>
<dbReference type="PROSITE" id="PS00160">
    <property type="entry name" value="ALDOLASE_KDPG_KHG_2"/>
    <property type="match status" value="1"/>
</dbReference>
<protein>
    <recommendedName>
        <fullName evidence="5">2-dehydro-3-deoxy-phosphogluconate aldolase</fullName>
        <ecNumber evidence="5">4.1.2.14</ecNumber>
    </recommendedName>
</protein>
<dbReference type="InterPro" id="IPR031338">
    <property type="entry name" value="KDPG/KHG_AS_2"/>
</dbReference>
<evidence type="ECO:0000256" key="7">
    <source>
        <dbReference type="ARBA" id="ARBA00023270"/>
    </source>
</evidence>
<name>A0A840Y5N3_9PROT</name>
<evidence type="ECO:0000256" key="5">
    <source>
        <dbReference type="ARBA" id="ARBA00013063"/>
    </source>
</evidence>
<dbReference type="InterPro" id="IPR031337">
    <property type="entry name" value="KDPG/KHG_AS_1"/>
</dbReference>
<evidence type="ECO:0000313" key="9">
    <source>
        <dbReference type="EMBL" id="MBB5694089.1"/>
    </source>
</evidence>
<evidence type="ECO:0000256" key="3">
    <source>
        <dbReference type="ARBA" id="ARBA00006906"/>
    </source>
</evidence>
<evidence type="ECO:0000256" key="4">
    <source>
        <dbReference type="ARBA" id="ARBA00011233"/>
    </source>
</evidence>
<dbReference type="Pfam" id="PF01081">
    <property type="entry name" value="Aldolase"/>
    <property type="match status" value="1"/>
</dbReference>
<dbReference type="NCBIfam" id="NF004325">
    <property type="entry name" value="PRK05718.1"/>
    <property type="match status" value="1"/>
</dbReference>
<keyword evidence="7" id="KW-0704">Schiff base</keyword>
<keyword evidence="8" id="KW-0119">Carbohydrate metabolism</keyword>
<dbReference type="AlphaFoldDB" id="A0A840Y5N3"/>
<keyword evidence="10" id="KW-1185">Reference proteome</keyword>
<evidence type="ECO:0000256" key="1">
    <source>
        <dbReference type="ARBA" id="ARBA00000654"/>
    </source>
</evidence>
<reference evidence="9 10" key="1">
    <citation type="submission" date="2020-08" db="EMBL/GenBank/DDBJ databases">
        <title>Genomic Encyclopedia of Type Strains, Phase IV (KMG-IV): sequencing the most valuable type-strain genomes for metagenomic binning, comparative biology and taxonomic classification.</title>
        <authorList>
            <person name="Goeker M."/>
        </authorList>
    </citation>
    <scope>NUCLEOTIDE SEQUENCE [LARGE SCALE GENOMIC DNA]</scope>
    <source>
        <strain evidence="9 10">DSM 25622</strain>
    </source>
</reference>
<evidence type="ECO:0000256" key="8">
    <source>
        <dbReference type="ARBA" id="ARBA00023277"/>
    </source>
</evidence>
<dbReference type="Gene3D" id="3.20.20.70">
    <property type="entry name" value="Aldolase class I"/>
    <property type="match status" value="1"/>
</dbReference>
<dbReference type="PROSITE" id="PS00159">
    <property type="entry name" value="ALDOLASE_KDPG_KHG_1"/>
    <property type="match status" value="1"/>
</dbReference>
<evidence type="ECO:0000313" key="10">
    <source>
        <dbReference type="Proteomes" id="UP000580654"/>
    </source>
</evidence>
<dbReference type="RefSeq" id="WP_184517487.1">
    <property type="nucleotide sequence ID" value="NZ_JACIJD010000008.1"/>
</dbReference>
<dbReference type="InterPro" id="IPR000887">
    <property type="entry name" value="Aldlse_KDPG_KHG"/>
</dbReference>
<proteinExistence type="inferred from homology"/>